<sequence>MAKKYQRAEDLSNKLNKFLSGLTGENKDYYSQIMPDEIIQLKAALANINNILTLKTTIAFASWLSHAICLTPDEYKLLINQVEETKPNTNGYDIELPDKQIIAEIKSIVPINNGNYYGAAQRNSILDDARKLVSGKKRVCDTKSYFKFIGILDLGEQTDQAITKLMKPAKNIRTEERFRIERHQMVERLEIAPDQFALTDLSTERIYLKKVKIE</sequence>
<dbReference type="AlphaFoldDB" id="A0A937KAG1"/>
<evidence type="ECO:0000313" key="1">
    <source>
        <dbReference type="EMBL" id="MBL6445396.1"/>
    </source>
</evidence>
<accession>A0A937KAG1</accession>
<name>A0A937KAG1_9BACT</name>
<dbReference type="RefSeq" id="WP_202854942.1">
    <property type="nucleotide sequence ID" value="NZ_JAEUGD010000014.1"/>
</dbReference>
<protein>
    <submittedName>
        <fullName evidence="1">Uncharacterized protein</fullName>
    </submittedName>
</protein>
<evidence type="ECO:0000313" key="2">
    <source>
        <dbReference type="Proteomes" id="UP000614216"/>
    </source>
</evidence>
<dbReference type="Proteomes" id="UP000614216">
    <property type="component" value="Unassembled WGS sequence"/>
</dbReference>
<gene>
    <name evidence="1" type="ORF">JMN32_03705</name>
</gene>
<dbReference type="EMBL" id="JAEUGD010000014">
    <property type="protein sequence ID" value="MBL6445396.1"/>
    <property type="molecule type" value="Genomic_DNA"/>
</dbReference>
<organism evidence="1 2">
    <name type="scientific">Fulvivirga marina</name>
    <dbReference type="NCBI Taxonomy" id="2494733"/>
    <lineage>
        <taxon>Bacteria</taxon>
        <taxon>Pseudomonadati</taxon>
        <taxon>Bacteroidota</taxon>
        <taxon>Cytophagia</taxon>
        <taxon>Cytophagales</taxon>
        <taxon>Fulvivirgaceae</taxon>
        <taxon>Fulvivirga</taxon>
    </lineage>
</organism>
<keyword evidence="2" id="KW-1185">Reference proteome</keyword>
<proteinExistence type="predicted"/>
<comment type="caution">
    <text evidence="1">The sequence shown here is derived from an EMBL/GenBank/DDBJ whole genome shotgun (WGS) entry which is preliminary data.</text>
</comment>
<reference evidence="1" key="1">
    <citation type="submission" date="2021-01" db="EMBL/GenBank/DDBJ databases">
        <title>Fulvivirga kasyanovii gen. nov., sp nov., a novel member of the phylum Bacteroidetes isolated from seawater in a mussel farm.</title>
        <authorList>
            <person name="Zhao L.-H."/>
            <person name="Wang Z.-J."/>
        </authorList>
    </citation>
    <scope>NUCLEOTIDE SEQUENCE</scope>
    <source>
        <strain evidence="1">29W222</strain>
    </source>
</reference>